<protein>
    <submittedName>
        <fullName evidence="2">Uncharacterized protein</fullName>
    </submittedName>
</protein>
<dbReference type="EMBL" id="CP002191">
    <property type="protein sequence ID" value="AFD25791.1"/>
    <property type="molecule type" value="Genomic_DNA"/>
</dbReference>
<feature type="chain" id="PRO_5003613872" evidence="1">
    <location>
        <begin position="24"/>
        <end position="180"/>
    </location>
</feature>
<dbReference type="Proteomes" id="UP000007575">
    <property type="component" value="Chromosome"/>
</dbReference>
<name>H8GWY5_DEIGI</name>
<dbReference type="STRING" id="745776.DGo_CA1864"/>
<proteinExistence type="predicted"/>
<gene>
    <name evidence="2" type="ordered locus">DGo_CA1864</name>
</gene>
<dbReference type="KEGG" id="dgo:DGo_CA1864"/>
<dbReference type="Gene3D" id="2.40.360.20">
    <property type="match status" value="1"/>
</dbReference>
<accession>H8GWY5</accession>
<dbReference type="AlphaFoldDB" id="H8GWY5"/>
<evidence type="ECO:0000313" key="3">
    <source>
        <dbReference type="Proteomes" id="UP000007575"/>
    </source>
</evidence>
<sequence>MLPAPTRAVFAALLCALPGTALAAAPAGYYPQAAGTAWTYSSGERQVLGAPATYKGVRVVPLSHVLGRVLVSQDLLEYRADGSVWLRGLHTGRELRWYASPLLVYPAAPLQPGQSWRSGARTVQVTEVRGVTTPAGTFNALVLRTQEAGGQAQETFFVPGVGVVRYRTADGRTTDLTARR</sequence>
<keyword evidence="1" id="KW-0732">Signal</keyword>
<evidence type="ECO:0000313" key="2">
    <source>
        <dbReference type="EMBL" id="AFD25791.1"/>
    </source>
</evidence>
<organism evidence="2 3">
    <name type="scientific">Deinococcus gobiensis (strain DSM 21396 / JCM 16679 / CGMCC 1.7299 / I-0)</name>
    <dbReference type="NCBI Taxonomy" id="745776"/>
    <lineage>
        <taxon>Bacteria</taxon>
        <taxon>Thermotogati</taxon>
        <taxon>Deinococcota</taxon>
        <taxon>Deinococci</taxon>
        <taxon>Deinococcales</taxon>
        <taxon>Deinococcaceae</taxon>
        <taxon>Deinococcus</taxon>
    </lineage>
</organism>
<dbReference type="PATRIC" id="fig|745776.4.peg.1914"/>
<dbReference type="HOGENOM" id="CLU_1466545_0_0_0"/>
<dbReference type="RefSeq" id="WP_014685274.1">
    <property type="nucleotide sequence ID" value="NC_017790.1"/>
</dbReference>
<keyword evidence="3" id="KW-1185">Reference proteome</keyword>
<evidence type="ECO:0000256" key="1">
    <source>
        <dbReference type="SAM" id="SignalP"/>
    </source>
</evidence>
<feature type="signal peptide" evidence="1">
    <location>
        <begin position="1"/>
        <end position="23"/>
    </location>
</feature>
<reference evidence="2 3" key="1">
    <citation type="journal article" date="2012" name="PLoS ONE">
        <title>Genome sequence and transcriptome analysis of the radioresistant bacterium Deinococcus gobiensis: insights into the extreme environmental adaptations.</title>
        <authorList>
            <person name="Yuan M."/>
            <person name="Chen M."/>
            <person name="Zhang W."/>
            <person name="Lu W."/>
            <person name="Wang J."/>
            <person name="Yang M."/>
            <person name="Zhao P."/>
            <person name="Tang R."/>
            <person name="Li X."/>
            <person name="Hao Y."/>
            <person name="Zhou Z."/>
            <person name="Zhan Y."/>
            <person name="Yu H."/>
            <person name="Teng C."/>
            <person name="Yan Y."/>
            <person name="Ping S."/>
            <person name="Wang Y."/>
            <person name="Lin M."/>
        </authorList>
    </citation>
    <scope>NUCLEOTIDE SEQUENCE [LARGE SCALE GENOMIC DNA]</scope>
    <source>
        <strain evidence="2 3">I-0</strain>
    </source>
</reference>